<dbReference type="PANTHER" id="PTHR17224">
    <property type="entry name" value="PEPTIDYL-TRNA HYDROLASE"/>
    <property type="match status" value="1"/>
</dbReference>
<dbReference type="Proteomes" id="UP000034795">
    <property type="component" value="Unassembled WGS sequence"/>
</dbReference>
<name>A0A0G1Q7E5_9BACT</name>
<dbReference type="Gene3D" id="3.40.50.1470">
    <property type="entry name" value="Peptidyl-tRNA hydrolase"/>
    <property type="match status" value="2"/>
</dbReference>
<keyword evidence="4" id="KW-0694">RNA-binding</keyword>
<dbReference type="GO" id="GO:0000049">
    <property type="term" value="F:tRNA binding"/>
    <property type="evidence" value="ECO:0007669"/>
    <property type="project" value="UniProtKB-KW"/>
</dbReference>
<dbReference type="EC" id="3.1.1.29" evidence="1"/>
<dbReference type="Pfam" id="PF01195">
    <property type="entry name" value="Pept_tRNA_hydro"/>
    <property type="match status" value="2"/>
</dbReference>
<sequence length="173" mass="19229">MRAPQELSLLNFMKAVIGLGNPGTTYAHTRHNMGFVVLDALAKHWNISFRKKSSLQAEIAEHVIDHEKIILCKPQTFMNVSGYDDADLPFGTLRFKDSGSSAGHNGMQSILDLFPSGTSLARLRVGIGRPTFPDIPLDEWVLKRWTPEEETQLPAILDQAIQVLLNHLSPKTA</sequence>
<comment type="caution">
    <text evidence="7">The sequence shown here is derived from an EMBL/GenBank/DDBJ whole genome shotgun (WGS) entry which is preliminary data.</text>
</comment>
<reference evidence="7 8" key="1">
    <citation type="journal article" date="2015" name="Nature">
        <title>rRNA introns, odd ribosomes, and small enigmatic genomes across a large radiation of phyla.</title>
        <authorList>
            <person name="Brown C.T."/>
            <person name="Hug L.A."/>
            <person name="Thomas B.C."/>
            <person name="Sharon I."/>
            <person name="Castelle C.J."/>
            <person name="Singh A."/>
            <person name="Wilkins M.J."/>
            <person name="Williams K.H."/>
            <person name="Banfield J.F."/>
        </authorList>
    </citation>
    <scope>NUCLEOTIDE SEQUENCE [LARGE SCALE GENOMIC DNA]</scope>
</reference>
<evidence type="ECO:0000256" key="1">
    <source>
        <dbReference type="ARBA" id="ARBA00013260"/>
    </source>
</evidence>
<evidence type="ECO:0000313" key="8">
    <source>
        <dbReference type="Proteomes" id="UP000034795"/>
    </source>
</evidence>
<dbReference type="InterPro" id="IPR036416">
    <property type="entry name" value="Pept_tRNA_hydro_sf"/>
</dbReference>
<dbReference type="SUPFAM" id="SSF53178">
    <property type="entry name" value="Peptidyl-tRNA hydrolase-like"/>
    <property type="match status" value="1"/>
</dbReference>
<dbReference type="CDD" id="cd00462">
    <property type="entry name" value="PTH"/>
    <property type="match status" value="1"/>
</dbReference>
<evidence type="ECO:0000256" key="5">
    <source>
        <dbReference type="ARBA" id="ARBA00038063"/>
    </source>
</evidence>
<dbReference type="InterPro" id="IPR001328">
    <property type="entry name" value="Pept_tRNA_hydro"/>
</dbReference>
<evidence type="ECO:0000313" key="7">
    <source>
        <dbReference type="EMBL" id="KKU40924.1"/>
    </source>
</evidence>
<evidence type="ECO:0000256" key="6">
    <source>
        <dbReference type="ARBA" id="ARBA00050038"/>
    </source>
</evidence>
<dbReference type="InterPro" id="IPR018171">
    <property type="entry name" value="Pept_tRNA_hydro_CS"/>
</dbReference>
<dbReference type="PROSITE" id="PS01195">
    <property type="entry name" value="PEPT_TRNA_HYDROL_1"/>
    <property type="match status" value="1"/>
</dbReference>
<comment type="similarity">
    <text evidence="5">Belongs to the PTH family.</text>
</comment>
<evidence type="ECO:0000256" key="4">
    <source>
        <dbReference type="ARBA" id="ARBA00022884"/>
    </source>
</evidence>
<evidence type="ECO:0000256" key="2">
    <source>
        <dbReference type="ARBA" id="ARBA00022555"/>
    </source>
</evidence>
<dbReference type="EMBL" id="LCMS01000008">
    <property type="protein sequence ID" value="KKU40924.1"/>
    <property type="molecule type" value="Genomic_DNA"/>
</dbReference>
<dbReference type="STRING" id="1618994.UX57_C0008G0036"/>
<evidence type="ECO:0000256" key="3">
    <source>
        <dbReference type="ARBA" id="ARBA00022801"/>
    </source>
</evidence>
<dbReference type="PATRIC" id="fig|1618994.3.peg.612"/>
<dbReference type="AlphaFoldDB" id="A0A0G1Q7E5"/>
<keyword evidence="3 7" id="KW-0378">Hydrolase</keyword>
<proteinExistence type="inferred from homology"/>
<accession>A0A0G1Q7E5</accession>
<gene>
    <name evidence="7" type="ORF">UX57_C0008G0036</name>
</gene>
<dbReference type="GO" id="GO:0004045">
    <property type="term" value="F:peptidyl-tRNA hydrolase activity"/>
    <property type="evidence" value="ECO:0007669"/>
    <property type="project" value="UniProtKB-EC"/>
</dbReference>
<keyword evidence="2" id="KW-0820">tRNA-binding</keyword>
<organism evidence="7 8">
    <name type="scientific">Candidatus Uhrbacteria bacterium GW2011_GWE2_46_68</name>
    <dbReference type="NCBI Taxonomy" id="1618994"/>
    <lineage>
        <taxon>Bacteria</taxon>
        <taxon>Candidatus Uhriibacteriota</taxon>
    </lineage>
</organism>
<protein>
    <recommendedName>
        <fullName evidence="6">Peptidyl-tRNA hydrolase</fullName>
        <ecNumber evidence="1">3.1.1.29</ecNumber>
    </recommendedName>
</protein>
<dbReference type="PANTHER" id="PTHR17224:SF1">
    <property type="entry name" value="PEPTIDYL-TRNA HYDROLASE"/>
    <property type="match status" value="1"/>
</dbReference>